<keyword evidence="1" id="KW-0812">Transmembrane</keyword>
<sequence length="157" mass="18407">MEFGDIIYLILMLAFFVFGIFNDSKKKKKKISKSTQPVNLEEEFRDVFREVFQKPQRQPISPPTPKTVKNENRLARPAMASARSTRWEFQSSLDLVTDFEGESSLKGSMFATERFDNHHEMKEMETVHPILEQLRSKNGQSEIRKAVIYSEILNRKY</sequence>
<dbReference type="EMBL" id="VSSQ01027807">
    <property type="protein sequence ID" value="MPM77233.1"/>
    <property type="molecule type" value="Genomic_DNA"/>
</dbReference>
<comment type="caution">
    <text evidence="2">The sequence shown here is derived from an EMBL/GenBank/DDBJ whole genome shotgun (WGS) entry which is preliminary data.</text>
</comment>
<proteinExistence type="predicted"/>
<keyword evidence="1" id="KW-1133">Transmembrane helix</keyword>
<accession>A0A645CJY0</accession>
<protein>
    <submittedName>
        <fullName evidence="2">Uncharacterized protein</fullName>
    </submittedName>
</protein>
<dbReference type="AlphaFoldDB" id="A0A645CJY0"/>
<reference evidence="2" key="1">
    <citation type="submission" date="2019-08" db="EMBL/GenBank/DDBJ databases">
        <authorList>
            <person name="Kucharzyk K."/>
            <person name="Murdoch R.W."/>
            <person name="Higgins S."/>
            <person name="Loffler F."/>
        </authorList>
    </citation>
    <scope>NUCLEOTIDE SEQUENCE</scope>
</reference>
<feature type="transmembrane region" description="Helical" evidence="1">
    <location>
        <begin position="6"/>
        <end position="24"/>
    </location>
</feature>
<organism evidence="2">
    <name type="scientific">bioreactor metagenome</name>
    <dbReference type="NCBI Taxonomy" id="1076179"/>
    <lineage>
        <taxon>unclassified sequences</taxon>
        <taxon>metagenomes</taxon>
        <taxon>ecological metagenomes</taxon>
    </lineage>
</organism>
<name>A0A645CJY0_9ZZZZ</name>
<gene>
    <name evidence="2" type="ORF">SDC9_124233</name>
</gene>
<evidence type="ECO:0000256" key="1">
    <source>
        <dbReference type="SAM" id="Phobius"/>
    </source>
</evidence>
<keyword evidence="1" id="KW-0472">Membrane</keyword>
<evidence type="ECO:0000313" key="2">
    <source>
        <dbReference type="EMBL" id="MPM77233.1"/>
    </source>
</evidence>